<reference evidence="2 3" key="1">
    <citation type="journal article" date="2021" name="ISME Commun">
        <title>Automated analysis of genomic sequences facilitates high-throughput and comprehensive description of bacteria.</title>
        <authorList>
            <person name="Hitch T.C.A."/>
        </authorList>
    </citation>
    <scope>NUCLEOTIDE SEQUENCE [LARGE SCALE GENOMIC DNA]</scope>
    <source>
        <strain evidence="2 3">H2_18</strain>
    </source>
</reference>
<keyword evidence="2" id="KW-0762">Sugar transport</keyword>
<dbReference type="CDD" id="cd00211">
    <property type="entry name" value="PTS_IIA_fru"/>
    <property type="match status" value="1"/>
</dbReference>
<name>A0ABT2T7Y5_9FIRM</name>
<sequence>MIQKDLIYIHLKADTKEEIITRLADKLLEAGKVKDSFKTAVLKREVEYPTGLPLGKYNMAMPHTFAAHVIEPTIAVAKLDEPVLFTEMGTKDTELPVSLVMMMAISDPREQVGMLKKILRIFSEEAALEALMKSEDVDEMYKTLRYIDEK</sequence>
<keyword evidence="2" id="KW-0813">Transport</keyword>
<keyword evidence="3" id="KW-1185">Reference proteome</keyword>
<evidence type="ECO:0000313" key="2">
    <source>
        <dbReference type="EMBL" id="MCU6746106.1"/>
    </source>
</evidence>
<dbReference type="Pfam" id="PF00359">
    <property type="entry name" value="PTS_EIIA_2"/>
    <property type="match status" value="1"/>
</dbReference>
<feature type="domain" description="PTS EIIA type-2" evidence="1">
    <location>
        <begin position="1"/>
        <end position="147"/>
    </location>
</feature>
<dbReference type="SUPFAM" id="SSF55804">
    <property type="entry name" value="Phoshotransferase/anion transport protein"/>
    <property type="match status" value="1"/>
</dbReference>
<organism evidence="2 3">
    <name type="scientific">Faecalicatena acetigenes</name>
    <dbReference type="NCBI Taxonomy" id="2981790"/>
    <lineage>
        <taxon>Bacteria</taxon>
        <taxon>Bacillati</taxon>
        <taxon>Bacillota</taxon>
        <taxon>Clostridia</taxon>
        <taxon>Lachnospirales</taxon>
        <taxon>Lachnospiraceae</taxon>
        <taxon>Faecalicatena</taxon>
    </lineage>
</organism>
<dbReference type="PROSITE" id="PS51094">
    <property type="entry name" value="PTS_EIIA_TYPE_2"/>
    <property type="match status" value="1"/>
</dbReference>
<comment type="caution">
    <text evidence="2">The sequence shown here is derived from an EMBL/GenBank/DDBJ whole genome shotgun (WGS) entry which is preliminary data.</text>
</comment>
<protein>
    <submittedName>
        <fullName evidence="2">PTS sugar transporter subunit IIA</fullName>
    </submittedName>
</protein>
<dbReference type="Proteomes" id="UP001652394">
    <property type="component" value="Unassembled WGS sequence"/>
</dbReference>
<evidence type="ECO:0000313" key="3">
    <source>
        <dbReference type="Proteomes" id="UP001652394"/>
    </source>
</evidence>
<evidence type="ECO:0000259" key="1">
    <source>
        <dbReference type="PROSITE" id="PS51094"/>
    </source>
</evidence>
<dbReference type="RefSeq" id="WP_059067456.1">
    <property type="nucleotide sequence ID" value="NZ_JAOQJX010000001.1"/>
</dbReference>
<dbReference type="EMBL" id="JAOQJX010000001">
    <property type="protein sequence ID" value="MCU6746106.1"/>
    <property type="molecule type" value="Genomic_DNA"/>
</dbReference>
<proteinExistence type="predicted"/>
<gene>
    <name evidence="2" type="ORF">OCV51_00270</name>
</gene>
<dbReference type="PANTHER" id="PTHR47738:SF3">
    <property type="entry name" value="PHOSPHOTRANSFERASE SYSTEM MANNITOL_FRUCTOSE-SPECIFIC IIA DOMAIN CONTAINING PROTEIN"/>
    <property type="match status" value="1"/>
</dbReference>
<dbReference type="InterPro" id="IPR002178">
    <property type="entry name" value="PTS_EIIA_type-2_dom"/>
</dbReference>
<dbReference type="Gene3D" id="3.40.930.10">
    <property type="entry name" value="Mannitol-specific EII, Chain A"/>
    <property type="match status" value="1"/>
</dbReference>
<dbReference type="InterPro" id="IPR016152">
    <property type="entry name" value="PTrfase/Anion_transptr"/>
</dbReference>
<dbReference type="InterPro" id="IPR051541">
    <property type="entry name" value="PTS_SugarTrans_NitroReg"/>
</dbReference>
<dbReference type="PANTHER" id="PTHR47738">
    <property type="entry name" value="PTS SYSTEM FRUCTOSE-LIKE EIIA COMPONENT-RELATED"/>
    <property type="match status" value="1"/>
</dbReference>
<accession>A0ABT2T7Y5</accession>